<organism evidence="1 2">
    <name type="scientific">Floridaenema flaviceps BLCC-F50</name>
    <dbReference type="NCBI Taxonomy" id="3153642"/>
    <lineage>
        <taxon>Bacteria</taxon>
        <taxon>Bacillati</taxon>
        <taxon>Cyanobacteriota</taxon>
        <taxon>Cyanophyceae</taxon>
        <taxon>Oscillatoriophycideae</taxon>
        <taxon>Aerosakkonematales</taxon>
        <taxon>Aerosakkonemataceae</taxon>
        <taxon>Floridanema</taxon>
        <taxon>Floridanema flaviceps</taxon>
    </lineage>
</organism>
<proteinExistence type="predicted"/>
<protein>
    <recommendedName>
        <fullName evidence="3">DUF928 domain-containing protein</fullName>
    </recommendedName>
</protein>
<reference evidence="1 2" key="1">
    <citation type="submission" date="2024-09" db="EMBL/GenBank/DDBJ databases">
        <title>Floridaenema gen nov. (Aerosakkonemataceae, Aerosakkonematales ord. nov., Cyanobacteria) from benthic tropical and subtropical fresh waters, with the description of four new species.</title>
        <authorList>
            <person name="Moretto J.A."/>
            <person name="Berthold D.E."/>
            <person name="Lefler F.W."/>
            <person name="Huang I.-S."/>
            <person name="Laughinghouse H. IV."/>
        </authorList>
    </citation>
    <scope>NUCLEOTIDE SEQUENCE [LARGE SCALE GENOMIC DNA]</scope>
    <source>
        <strain evidence="1 2">BLCC-F50</strain>
    </source>
</reference>
<evidence type="ECO:0000313" key="1">
    <source>
        <dbReference type="EMBL" id="MFB2897266.1"/>
    </source>
</evidence>
<name>A0ABV4XZU4_9CYAN</name>
<evidence type="ECO:0000313" key="2">
    <source>
        <dbReference type="Proteomes" id="UP001576784"/>
    </source>
</evidence>
<feature type="non-terminal residue" evidence="1">
    <location>
        <position position="1"/>
    </location>
</feature>
<dbReference type="RefSeq" id="WP_413266880.1">
    <property type="nucleotide sequence ID" value="NZ_JBHFNR010000248.1"/>
</dbReference>
<dbReference type="Proteomes" id="UP001576784">
    <property type="component" value="Unassembled WGS sequence"/>
</dbReference>
<keyword evidence="2" id="KW-1185">Reference proteome</keyword>
<gene>
    <name evidence="1" type="ORF">ACE1CI_30490</name>
</gene>
<accession>A0ABV4XZU4</accession>
<sequence>QRADIYANAGFWYDALSEALKADNTPQSRATISTLLEELANFESSEVSRQLIKVANIKRQNRMNNENVESANM</sequence>
<dbReference type="EMBL" id="JBHFNR010000248">
    <property type="protein sequence ID" value="MFB2897266.1"/>
    <property type="molecule type" value="Genomic_DNA"/>
</dbReference>
<comment type="caution">
    <text evidence="1">The sequence shown here is derived from an EMBL/GenBank/DDBJ whole genome shotgun (WGS) entry which is preliminary data.</text>
</comment>
<evidence type="ECO:0008006" key="3">
    <source>
        <dbReference type="Google" id="ProtNLM"/>
    </source>
</evidence>